<proteinExistence type="predicted"/>
<sequence>MQPHDTFTGSYQPGDVEFLLKPVVIEMTPVEQKEELIQSGKKHYSDMLSQEPAPTQWHLDLFHRALDRGAERLAKEVTQLAIAL</sequence>
<comment type="caution">
    <text evidence="2">The sequence shown here is derived from an EMBL/GenBank/DDBJ whole genome shotgun (WGS) entry which is preliminary data.</text>
</comment>
<dbReference type="AlphaFoldDB" id="A0A3P1XL52"/>
<dbReference type="EMBL" id="RQTU01000578">
    <property type="protein sequence ID" value="RRD59514.1"/>
    <property type="molecule type" value="Genomic_DNA"/>
</dbReference>
<dbReference type="Proteomes" id="UP000271008">
    <property type="component" value="Unassembled WGS sequence"/>
</dbReference>
<reference evidence="2 3" key="1">
    <citation type="submission" date="2018-11" db="EMBL/GenBank/DDBJ databases">
        <title>Enterobacteriaceae from Patient.</title>
        <authorList>
            <person name="Shen C."/>
            <person name="Yang Y."/>
            <person name="Tian G."/>
        </authorList>
    </citation>
    <scope>NUCLEOTIDE SEQUENCE [LARGE SCALE GENOMIC DNA]</scope>
    <source>
        <strain evidence="2 3">GBGD28</strain>
    </source>
</reference>
<protein>
    <recommendedName>
        <fullName evidence="1">Cysteine protease StiP N-terminal domain-containing protein</fullName>
    </recommendedName>
</protein>
<dbReference type="InterPro" id="IPR011215">
    <property type="entry name" value="StiP_N"/>
</dbReference>
<feature type="non-terminal residue" evidence="2">
    <location>
        <position position="84"/>
    </location>
</feature>
<gene>
    <name evidence="2" type="ORF">EIA08_31185</name>
</gene>
<evidence type="ECO:0000313" key="3">
    <source>
        <dbReference type="Proteomes" id="UP000271008"/>
    </source>
</evidence>
<evidence type="ECO:0000259" key="1">
    <source>
        <dbReference type="Pfam" id="PF11202"/>
    </source>
</evidence>
<name>A0A3P1XL52_ECOLX</name>
<organism evidence="2 3">
    <name type="scientific">Escherichia coli</name>
    <dbReference type="NCBI Taxonomy" id="562"/>
    <lineage>
        <taxon>Bacteria</taxon>
        <taxon>Pseudomonadati</taxon>
        <taxon>Pseudomonadota</taxon>
        <taxon>Gammaproteobacteria</taxon>
        <taxon>Enterobacterales</taxon>
        <taxon>Enterobacteriaceae</taxon>
        <taxon>Escherichia</taxon>
    </lineage>
</organism>
<accession>A0A3P1XL52</accession>
<dbReference type="RefSeq" id="WP_275655360.1">
    <property type="nucleotide sequence ID" value="NZ_RQTU01000578.1"/>
</dbReference>
<evidence type="ECO:0000313" key="2">
    <source>
        <dbReference type="EMBL" id="RRD59514.1"/>
    </source>
</evidence>
<feature type="domain" description="Cysteine protease StiP N-terminal" evidence="1">
    <location>
        <begin position="9"/>
        <end position="82"/>
    </location>
</feature>
<dbReference type="Pfam" id="PF11202">
    <property type="entry name" value="StiP"/>
    <property type="match status" value="1"/>
</dbReference>